<name>A0ABS0I413_9BACT</name>
<sequence>MALLAACRPDAPAAETAGPPAARPTAQPLVAAAEGNPADTLHLPGGQVARLQPGTAAAFNHLPADTVADAYSTDPEPIDLAQLRVRRRGLDLRLQPTAGPLVKLSSVPDAQFTLQNGAAVRYQYLGSLPSVHQWVVRANYWESDATVLVDQRTGRRLEQPGRPFASPDGRHLLLCSPALRDGGDQVNMLSLVRVDEDGPRLVWQREPAAWEAEEARWAAPNRVLLRLRRAEGLRDDAPPVYAGLTLPTLP</sequence>
<accession>A0ABS0I413</accession>
<organism evidence="2 3">
    <name type="scientific">Hymenobacter ruricola</name>
    <dbReference type="NCBI Taxonomy" id="2791023"/>
    <lineage>
        <taxon>Bacteria</taxon>
        <taxon>Pseudomonadati</taxon>
        <taxon>Bacteroidota</taxon>
        <taxon>Cytophagia</taxon>
        <taxon>Cytophagales</taxon>
        <taxon>Hymenobacteraceae</taxon>
        <taxon>Hymenobacter</taxon>
    </lineage>
</organism>
<keyword evidence="3" id="KW-1185">Reference proteome</keyword>
<dbReference type="EMBL" id="JADQDM010000003">
    <property type="protein sequence ID" value="MBF9221327.1"/>
    <property type="molecule type" value="Genomic_DNA"/>
</dbReference>
<reference evidence="2 3" key="1">
    <citation type="submission" date="2020-11" db="EMBL/GenBank/DDBJ databases">
        <authorList>
            <person name="Kim M.K."/>
        </authorList>
    </citation>
    <scope>NUCLEOTIDE SEQUENCE [LARGE SCALE GENOMIC DNA]</scope>
    <source>
        <strain evidence="2 3">BT662</strain>
    </source>
</reference>
<evidence type="ECO:0008006" key="4">
    <source>
        <dbReference type="Google" id="ProtNLM"/>
    </source>
</evidence>
<evidence type="ECO:0000313" key="2">
    <source>
        <dbReference type="EMBL" id="MBF9221327.1"/>
    </source>
</evidence>
<evidence type="ECO:0000256" key="1">
    <source>
        <dbReference type="SAM" id="MobiDB-lite"/>
    </source>
</evidence>
<gene>
    <name evidence="2" type="ORF">I2H31_09435</name>
</gene>
<dbReference type="RefSeq" id="WP_196292775.1">
    <property type="nucleotide sequence ID" value="NZ_JADQDM010000003.1"/>
</dbReference>
<feature type="compositionally biased region" description="Low complexity" evidence="1">
    <location>
        <begin position="9"/>
        <end position="23"/>
    </location>
</feature>
<comment type="caution">
    <text evidence="2">The sequence shown here is derived from an EMBL/GenBank/DDBJ whole genome shotgun (WGS) entry which is preliminary data.</text>
</comment>
<evidence type="ECO:0000313" key="3">
    <source>
        <dbReference type="Proteomes" id="UP000618931"/>
    </source>
</evidence>
<feature type="region of interest" description="Disordered" evidence="1">
    <location>
        <begin position="1"/>
        <end position="23"/>
    </location>
</feature>
<dbReference type="Proteomes" id="UP000618931">
    <property type="component" value="Unassembled WGS sequence"/>
</dbReference>
<protein>
    <recommendedName>
        <fullName evidence="4">Lipoprotein</fullName>
    </recommendedName>
</protein>
<proteinExistence type="predicted"/>